<organism evidence="3 4">
    <name type="scientific">Hydrogenophaga pseudoflava</name>
    <name type="common">Pseudomonas carboxydoflava</name>
    <dbReference type="NCBI Taxonomy" id="47421"/>
    <lineage>
        <taxon>Bacteria</taxon>
        <taxon>Pseudomonadati</taxon>
        <taxon>Pseudomonadota</taxon>
        <taxon>Betaproteobacteria</taxon>
        <taxon>Burkholderiales</taxon>
        <taxon>Comamonadaceae</taxon>
        <taxon>Hydrogenophaga</taxon>
    </lineage>
</organism>
<dbReference type="Pfam" id="PF01878">
    <property type="entry name" value="EVE"/>
    <property type="match status" value="1"/>
</dbReference>
<feature type="domain" description="EVE" evidence="2">
    <location>
        <begin position="11"/>
        <end position="144"/>
    </location>
</feature>
<evidence type="ECO:0000313" key="4">
    <source>
        <dbReference type="Proteomes" id="UP000293912"/>
    </source>
</evidence>
<dbReference type="Gene3D" id="3.10.590.10">
    <property type="entry name" value="ph1033 like domains"/>
    <property type="match status" value="1"/>
</dbReference>
<dbReference type="CDD" id="cd21132">
    <property type="entry name" value="EVE-like"/>
    <property type="match status" value="1"/>
</dbReference>
<gene>
    <name evidence="3" type="ORF">HPF_01135</name>
</gene>
<evidence type="ECO:0000259" key="2">
    <source>
        <dbReference type="Pfam" id="PF01878"/>
    </source>
</evidence>
<dbReference type="InterPro" id="IPR022996">
    <property type="entry name" value="UPF0310"/>
</dbReference>
<dbReference type="EMBL" id="CP037867">
    <property type="protein sequence ID" value="QBM26262.1"/>
    <property type="molecule type" value="Genomic_DNA"/>
</dbReference>
<keyword evidence="4" id="KW-1185">Reference proteome</keyword>
<dbReference type="SUPFAM" id="SSF88697">
    <property type="entry name" value="PUA domain-like"/>
    <property type="match status" value="1"/>
</dbReference>
<evidence type="ECO:0000313" key="3">
    <source>
        <dbReference type="EMBL" id="QBM26262.1"/>
    </source>
</evidence>
<protein>
    <recommendedName>
        <fullName evidence="1">UPF0310 protein HPF_01135</fullName>
    </recommendedName>
</protein>
<dbReference type="AlphaFoldDB" id="A0A4P6WR55"/>
<dbReference type="RefSeq" id="WP_079366446.1">
    <property type="nucleotide sequence ID" value="NZ_CP037867.1"/>
</dbReference>
<dbReference type="NCBIfam" id="NF002616">
    <property type="entry name" value="PRK02268.1-2"/>
    <property type="match status" value="1"/>
</dbReference>
<proteinExistence type="inferred from homology"/>
<dbReference type="KEGG" id="hpse:HPF_01135"/>
<dbReference type="Proteomes" id="UP000293912">
    <property type="component" value="Chromosome"/>
</dbReference>
<dbReference type="HAMAP" id="MF_00771">
    <property type="entry name" value="UPF0310"/>
    <property type="match status" value="1"/>
</dbReference>
<sequence>MNAATTLQPRCWIAVACAEHAQRGRDHAPVGFMQVCHGKGGPLRRLAPGDVVAYYAPSTTMGGKDRLQSFVSLGMVEARPPYQADMGNGFVPFRRDVRYVAAEPAPIAPLLDELDFVDDRRHWGQKFRYGLFEVSAKDMALIAHAMRAEPQALGLAPVEMTTQ</sequence>
<evidence type="ECO:0000256" key="1">
    <source>
        <dbReference type="HAMAP-Rule" id="MF_00771"/>
    </source>
</evidence>
<dbReference type="InterPro" id="IPR002740">
    <property type="entry name" value="EVE_domain"/>
</dbReference>
<dbReference type="InterPro" id="IPR015947">
    <property type="entry name" value="PUA-like_sf"/>
</dbReference>
<name>A0A4P6WR55_HYDPS</name>
<comment type="similarity">
    <text evidence="1">Belongs to the UPF0310 family.</text>
</comment>
<reference evidence="3 4" key="1">
    <citation type="submission" date="2019-03" db="EMBL/GenBank/DDBJ databases">
        <authorList>
            <person name="Sebastian G."/>
            <person name="Baumann P."/>
            <person name="Ruckert C."/>
            <person name="Kalinowski J."/>
            <person name="Nebel B."/>
            <person name="Takors R."/>
            <person name="Blombach B."/>
        </authorList>
    </citation>
    <scope>NUCLEOTIDE SEQUENCE [LARGE SCALE GENOMIC DNA]</scope>
    <source>
        <strain evidence="3 4">DSM 1084</strain>
    </source>
</reference>
<accession>A0A4P6WR55</accession>